<dbReference type="InterPro" id="IPR015590">
    <property type="entry name" value="Aldehyde_DH_dom"/>
</dbReference>
<evidence type="ECO:0000259" key="3">
    <source>
        <dbReference type="Pfam" id="PF00171"/>
    </source>
</evidence>
<dbReference type="Gene3D" id="3.40.605.10">
    <property type="entry name" value="Aldehyde Dehydrogenase, Chain A, domain 1"/>
    <property type="match status" value="1"/>
</dbReference>
<comment type="similarity">
    <text evidence="1">Belongs to the aldehyde dehydrogenase family.</text>
</comment>
<dbReference type="InterPro" id="IPR016163">
    <property type="entry name" value="Ald_DH_C"/>
</dbReference>
<dbReference type="Gene3D" id="3.40.309.10">
    <property type="entry name" value="Aldehyde Dehydrogenase, Chain A, domain 2"/>
    <property type="match status" value="1"/>
</dbReference>
<reference evidence="4" key="1">
    <citation type="submission" date="2016-10" db="EMBL/GenBank/DDBJ databases">
        <authorList>
            <person name="See-Too W.S."/>
        </authorList>
    </citation>
    <scope>NUCLEOTIDE SEQUENCE</scope>
    <source>
        <strain evidence="4">DSM 14505</strain>
    </source>
</reference>
<evidence type="ECO:0000313" key="5">
    <source>
        <dbReference type="Proteomes" id="UP000092661"/>
    </source>
</evidence>
<organism evidence="4 5">
    <name type="scientific">Planococcus antarcticus DSM 14505</name>
    <dbReference type="NCBI Taxonomy" id="1185653"/>
    <lineage>
        <taxon>Bacteria</taxon>
        <taxon>Bacillati</taxon>
        <taxon>Bacillota</taxon>
        <taxon>Bacilli</taxon>
        <taxon>Bacillales</taxon>
        <taxon>Caryophanaceae</taxon>
        <taxon>Planococcus</taxon>
    </lineage>
</organism>
<dbReference type="InterPro" id="IPR016162">
    <property type="entry name" value="Ald_DH_N"/>
</dbReference>
<dbReference type="PANTHER" id="PTHR42991:SF1">
    <property type="entry name" value="ALDEHYDE DEHYDROGENASE"/>
    <property type="match status" value="1"/>
</dbReference>
<evidence type="ECO:0000256" key="1">
    <source>
        <dbReference type="ARBA" id="ARBA00009986"/>
    </source>
</evidence>
<dbReference type="RefSeq" id="WP_065536974.1">
    <property type="nucleotide sequence ID" value="NZ_CP016534.2"/>
</dbReference>
<protein>
    <submittedName>
        <fullName evidence="4">Aldehyde dehydrogenase</fullName>
    </submittedName>
</protein>
<dbReference type="CDD" id="cd07149">
    <property type="entry name" value="ALDH_y4uC"/>
    <property type="match status" value="1"/>
</dbReference>
<sequence length="474" mass="51365">MITEKKMFVNGEWHEGKTTYDLKSPYSGEVIAKIPISTKEDVLEAVDSAKKATAKMKALSALERSQILEKVARLFEEQLEECAQILTRENAKPLKAARGEIQRTIETYKFAAEEAKRLTGETIPMDAAKGGKGKFGYTVREPLGVIGAITPFNFPFNLVAHKLGPAFAAGNTVVLKPASQTPLSAIKTAKIFEEAGLPAGALHVVIGRGGEVGDLLVTHPDIKLITFTGSLEVGVDIKAKSGLKKVTLELGSNSSVIIDSVEDINDVAIRCVEGAFAYAGQVCISIQRIFVKKDLYEALTKAMIQKVRELKIGDPAEEETDISALIQEKEAVRAEEWIREAENAGANILCGGKRNGSIVEPTIIANVPAHVSINCKEAFAPLVLVNTYDKWEEAIERVNDSQYGLQAGVYTTSIHKAFEAVAQIEVGGVIVNDIPSFRVDQMPYGGVKNSGTGREGIKYATEEMTELKLAVFNL</sequence>
<accession>A0ABN4RL19</accession>
<keyword evidence="2" id="KW-0560">Oxidoreductase</keyword>
<dbReference type="Pfam" id="PF00171">
    <property type="entry name" value="Aldedh"/>
    <property type="match status" value="1"/>
</dbReference>
<evidence type="ECO:0000256" key="2">
    <source>
        <dbReference type="ARBA" id="ARBA00023002"/>
    </source>
</evidence>
<dbReference type="PANTHER" id="PTHR42991">
    <property type="entry name" value="ALDEHYDE DEHYDROGENASE"/>
    <property type="match status" value="1"/>
</dbReference>
<keyword evidence="5" id="KW-1185">Reference proteome</keyword>
<feature type="domain" description="Aldehyde dehydrogenase" evidence="3">
    <location>
        <begin position="15"/>
        <end position="468"/>
    </location>
</feature>
<dbReference type="InterPro" id="IPR051020">
    <property type="entry name" value="ALDH-related_metabolic_enz"/>
</dbReference>
<name>A0ABN4RL19_9BACL</name>
<dbReference type="EMBL" id="CP016534">
    <property type="protein sequence ID" value="ANU11201.1"/>
    <property type="molecule type" value="Genomic_DNA"/>
</dbReference>
<dbReference type="Proteomes" id="UP000092661">
    <property type="component" value="Chromosome"/>
</dbReference>
<proteinExistence type="inferred from homology"/>
<dbReference type="InterPro" id="IPR016161">
    <property type="entry name" value="Ald_DH/histidinol_DH"/>
</dbReference>
<evidence type="ECO:0000313" key="4">
    <source>
        <dbReference type="EMBL" id="ANU11201.1"/>
    </source>
</evidence>
<gene>
    <name evidence="4" type="ORF">BBH88_13295</name>
</gene>
<dbReference type="SUPFAM" id="SSF53720">
    <property type="entry name" value="ALDH-like"/>
    <property type="match status" value="1"/>
</dbReference>